<dbReference type="EMBL" id="ML145214">
    <property type="protein sequence ID" value="TBU53447.1"/>
    <property type="molecule type" value="Genomic_DNA"/>
</dbReference>
<reference evidence="1 2" key="1">
    <citation type="submission" date="2019-01" db="EMBL/GenBank/DDBJ databases">
        <title>Draft genome sequences of three monokaryotic isolates of the white-rot basidiomycete fungus Dichomitus squalens.</title>
        <authorList>
            <consortium name="DOE Joint Genome Institute"/>
            <person name="Lopez S.C."/>
            <person name="Andreopoulos B."/>
            <person name="Pangilinan J."/>
            <person name="Lipzen A."/>
            <person name="Riley R."/>
            <person name="Ahrendt S."/>
            <person name="Ng V."/>
            <person name="Barry K."/>
            <person name="Daum C."/>
            <person name="Grigoriev I.V."/>
            <person name="Hilden K.S."/>
            <person name="Makela M.R."/>
            <person name="de Vries R.P."/>
        </authorList>
    </citation>
    <scope>NUCLEOTIDE SEQUENCE [LARGE SCALE GENOMIC DNA]</scope>
    <source>
        <strain evidence="1 2">CBS 464.89</strain>
    </source>
</reference>
<dbReference type="STRING" id="114155.A0A4Q9PHQ7"/>
<protein>
    <submittedName>
        <fullName evidence="1">Uncharacterized protein</fullName>
    </submittedName>
</protein>
<organism evidence="1 2">
    <name type="scientific">Dichomitus squalens</name>
    <dbReference type="NCBI Taxonomy" id="114155"/>
    <lineage>
        <taxon>Eukaryota</taxon>
        <taxon>Fungi</taxon>
        <taxon>Dikarya</taxon>
        <taxon>Basidiomycota</taxon>
        <taxon>Agaricomycotina</taxon>
        <taxon>Agaricomycetes</taxon>
        <taxon>Polyporales</taxon>
        <taxon>Polyporaceae</taxon>
        <taxon>Dichomitus</taxon>
    </lineage>
</organism>
<keyword evidence="2" id="KW-1185">Reference proteome</keyword>
<proteinExistence type="predicted"/>
<dbReference type="Proteomes" id="UP000292082">
    <property type="component" value="Unassembled WGS sequence"/>
</dbReference>
<sequence length="604" mass="67851">MFLLLTSRDATALARMGMHRSSSGDVDEALLLLDYAFKFWHEQKFTLSETSTLLASSFFLPAYYTYTTLLQGLSSDVRVCRILGIRKGPSAKRGSYVLLAGTLLFKSARSMQGLELQVHPGEDALTITASSLSRLLRVTLREHLRSQALVINNMVKKAPILGLCVSYCLAGSCFGFLNNSCNWKHQGGAHLLAFGPVNSADDAIWKERAMWMYALTTCLHVPFFALGTSFMFHVNLVPEFTDACRVMYGWITDILYRAYTPNSIHCISSLALRTSAIACAALLGYMLDKLRWGAHSTSPFINIPLDRFHGQSYGRHFQQFHRFLHAAGESAYAQMPGALLYIRFLLEHRDHLLGRQDLLTHIMEGLSTAFILADGRRSNPTVHNVVLSRRWLINLTSLWNVSSRPHPHVDTYPKMFFNLFSAILGGLCKLPTAANRSPTSLSQNIVANVSRAIKSFFLVGQWLQLAQDDDRSRIVGQIGRTSKHFRPHHIQTLFTTGTPDWEDLARAVWQYNVQDRGSAEELVHVQRLEDLPEDRAMETYETIVCVTYTSLTDLPSLLSIQQTHAQPTPFLPQWFLPRARPTAEGPKQVLGLCLRGQQGPLPVL</sequence>
<gene>
    <name evidence="1" type="ORF">BD310DRAFT_157607</name>
</gene>
<evidence type="ECO:0000313" key="1">
    <source>
        <dbReference type="EMBL" id="TBU53447.1"/>
    </source>
</evidence>
<evidence type="ECO:0000313" key="2">
    <source>
        <dbReference type="Proteomes" id="UP000292082"/>
    </source>
</evidence>
<name>A0A4Q9PHQ7_9APHY</name>
<accession>A0A4Q9PHQ7</accession>
<dbReference type="AlphaFoldDB" id="A0A4Q9PHQ7"/>